<dbReference type="Proteomes" id="UP001596047">
    <property type="component" value="Unassembled WGS sequence"/>
</dbReference>
<dbReference type="EMBL" id="JBHSOW010000070">
    <property type="protein sequence ID" value="MFC5651243.1"/>
    <property type="molecule type" value="Genomic_DNA"/>
</dbReference>
<organism evidence="1 2">
    <name type="scientific">Paenibacillus solisilvae</name>
    <dbReference type="NCBI Taxonomy" id="2486751"/>
    <lineage>
        <taxon>Bacteria</taxon>
        <taxon>Bacillati</taxon>
        <taxon>Bacillota</taxon>
        <taxon>Bacilli</taxon>
        <taxon>Bacillales</taxon>
        <taxon>Paenibacillaceae</taxon>
        <taxon>Paenibacillus</taxon>
    </lineage>
</organism>
<evidence type="ECO:0000313" key="2">
    <source>
        <dbReference type="Proteomes" id="UP001596047"/>
    </source>
</evidence>
<name>A0ABW0W1C0_9BACL</name>
<comment type="caution">
    <text evidence="1">The sequence shown here is derived from an EMBL/GenBank/DDBJ whole genome shotgun (WGS) entry which is preliminary data.</text>
</comment>
<evidence type="ECO:0000313" key="1">
    <source>
        <dbReference type="EMBL" id="MFC5651243.1"/>
    </source>
</evidence>
<protein>
    <submittedName>
        <fullName evidence="1">Phytanoyl-CoA dioxygenase family protein</fullName>
    </submittedName>
</protein>
<dbReference type="Gene3D" id="2.60.120.620">
    <property type="entry name" value="q2cbj1_9rhob like domain"/>
    <property type="match status" value="1"/>
</dbReference>
<keyword evidence="2" id="KW-1185">Reference proteome</keyword>
<keyword evidence="1" id="KW-0223">Dioxygenase</keyword>
<dbReference type="SUPFAM" id="SSF51197">
    <property type="entry name" value="Clavaminate synthase-like"/>
    <property type="match status" value="1"/>
</dbReference>
<dbReference type="GO" id="GO:0051213">
    <property type="term" value="F:dioxygenase activity"/>
    <property type="evidence" value="ECO:0007669"/>
    <property type="project" value="UniProtKB-KW"/>
</dbReference>
<reference evidence="2" key="1">
    <citation type="journal article" date="2019" name="Int. J. Syst. Evol. Microbiol.">
        <title>The Global Catalogue of Microorganisms (GCM) 10K type strain sequencing project: providing services to taxonomists for standard genome sequencing and annotation.</title>
        <authorList>
            <consortium name="The Broad Institute Genomics Platform"/>
            <consortium name="The Broad Institute Genome Sequencing Center for Infectious Disease"/>
            <person name="Wu L."/>
            <person name="Ma J."/>
        </authorList>
    </citation>
    <scope>NUCLEOTIDE SEQUENCE [LARGE SCALE GENOMIC DNA]</scope>
    <source>
        <strain evidence="2">CGMCC 1.3240</strain>
    </source>
</reference>
<dbReference type="InterPro" id="IPR008775">
    <property type="entry name" value="Phytyl_CoA_dOase-like"/>
</dbReference>
<dbReference type="Pfam" id="PF05721">
    <property type="entry name" value="PhyH"/>
    <property type="match status" value="1"/>
</dbReference>
<accession>A0ABW0W1C0</accession>
<gene>
    <name evidence="1" type="ORF">ACFPYJ_19455</name>
</gene>
<keyword evidence="1" id="KW-0560">Oxidoreductase</keyword>
<proteinExistence type="predicted"/>
<dbReference type="PANTHER" id="PTHR20883">
    <property type="entry name" value="PHYTANOYL-COA DIOXYGENASE DOMAIN CONTAINING 1"/>
    <property type="match status" value="1"/>
</dbReference>
<dbReference type="PANTHER" id="PTHR20883:SF48">
    <property type="entry name" value="ECTOINE DIOXYGENASE"/>
    <property type="match status" value="1"/>
</dbReference>
<dbReference type="RefSeq" id="WP_379189851.1">
    <property type="nucleotide sequence ID" value="NZ_JBHSOW010000070.1"/>
</dbReference>
<sequence length="259" mass="29457">MNKAFVNNIQDVLHYYDVTGSTLTDEEMRSLDEKGYVLFERLIDAEWLGKLQQQYEYLMEQEGAKAGTEVHQEEGTRRLSDLANKGEVFDGTYIHPKILAAVYHVIGREFKVSAMNGRDAVPGFGHQDLHADWGGRMDNEPYNVAISIWMLDDFTAENGATRVVPGTHKLAGKPADYMKNLKDAHPDEIVVTAPAGSVVVLNSHTWHGGTVNHTDRTRRAIHPYYVAREFEQQQNMREYIRKSTYDRISPAARYLLNVD</sequence>